<reference evidence="1" key="2">
    <citation type="submission" date="2025-08" db="UniProtKB">
        <authorList>
            <consortium name="Ensembl"/>
        </authorList>
    </citation>
    <scope>IDENTIFICATION</scope>
</reference>
<dbReference type="GeneTree" id="ENSGT00980000198573"/>
<dbReference type="Proteomes" id="UP000694558">
    <property type="component" value="Chromosome 2"/>
</dbReference>
<evidence type="ECO:0000313" key="2">
    <source>
        <dbReference type="Proteomes" id="UP000694558"/>
    </source>
</evidence>
<protein>
    <recommendedName>
        <fullName evidence="3">Reverse transcriptase domain-containing protein</fullName>
    </recommendedName>
</protein>
<proteinExistence type="predicted"/>
<organism evidence="1 2">
    <name type="scientific">Scophthalmus maximus</name>
    <name type="common">Turbot</name>
    <name type="synonym">Psetta maxima</name>
    <dbReference type="NCBI Taxonomy" id="52904"/>
    <lineage>
        <taxon>Eukaryota</taxon>
        <taxon>Metazoa</taxon>
        <taxon>Chordata</taxon>
        <taxon>Craniata</taxon>
        <taxon>Vertebrata</taxon>
        <taxon>Euteleostomi</taxon>
        <taxon>Actinopterygii</taxon>
        <taxon>Neopterygii</taxon>
        <taxon>Teleostei</taxon>
        <taxon>Neoteleostei</taxon>
        <taxon>Acanthomorphata</taxon>
        <taxon>Carangaria</taxon>
        <taxon>Pleuronectiformes</taxon>
        <taxon>Pleuronectoidei</taxon>
        <taxon>Scophthalmidae</taxon>
        <taxon>Scophthalmus</taxon>
    </lineage>
</organism>
<sequence length="389" mass="44420">MLPLGNIIRKRHINFHCYADDTQLYLSIKPDETNQVDKLQDCLKDIKAWMTYNFLLLNSEKTEVIILGPKHLRETLSDHIVTLDGITLASSSTVRNLGVTFDQDMSFDSHIKQVSRTAFFHLRNIKYIRNILSQKDAEKLVHAFVTSRLDYCNSLLLGCPNKSVKSLQLIQNAAARVLTGTRKRDHISPVLESLHWLTVKFRIEFKILLLTYKHLDNQAPSYLTELLVSYYPNRSLRSVNAGLLWFPESVKVEWEAEPSATRLLSSGTSSQFVSGMQIPCLHLKLNLKPSFLIKLIVRTAQVFNKTFLYYAVIGLDCWGNLYHEHLSPSPVLSFSLSLSLYISLLLPLFSLSLSLSAPMYLHYMSLTLFSLSPSRSDPRAAGSKSYYYY</sequence>
<accession>A0A8D3C548</accession>
<evidence type="ECO:0000313" key="1">
    <source>
        <dbReference type="Ensembl" id="ENSSMAP00000042406.1"/>
    </source>
</evidence>
<dbReference type="PANTHER" id="PTHR33332">
    <property type="entry name" value="REVERSE TRANSCRIPTASE DOMAIN-CONTAINING PROTEIN"/>
    <property type="match status" value="1"/>
</dbReference>
<name>A0A8D3C548_SCOMX</name>
<evidence type="ECO:0008006" key="3">
    <source>
        <dbReference type="Google" id="ProtNLM"/>
    </source>
</evidence>
<reference evidence="1" key="1">
    <citation type="submission" date="2023-05" db="EMBL/GenBank/DDBJ databases">
        <title>High-quality long-read genome of Scophthalmus maximus.</title>
        <authorList>
            <person name="Lien S."/>
            <person name="Martinez P."/>
        </authorList>
    </citation>
    <scope>NUCLEOTIDE SEQUENCE [LARGE SCALE GENOMIC DNA]</scope>
</reference>
<dbReference type="Ensembl" id="ENSSMAT00000050503.1">
    <property type="protein sequence ID" value="ENSSMAP00000042406.1"/>
    <property type="gene ID" value="ENSSMAG00000022938.1"/>
</dbReference>
<dbReference type="AlphaFoldDB" id="A0A8D3C548"/>